<protein>
    <submittedName>
        <fullName evidence="2">Uncharacterized protein</fullName>
    </submittedName>
</protein>
<reference evidence="2 3" key="1">
    <citation type="submission" date="2017-12" db="EMBL/GenBank/DDBJ databases">
        <title>Phylogenetic diversity of female urinary microbiome.</title>
        <authorList>
            <person name="Thomas-White K."/>
            <person name="Wolfe A.J."/>
        </authorList>
    </citation>
    <scope>NUCLEOTIDE SEQUENCE [LARGE SCALE GENOMIC DNA]</scope>
    <source>
        <strain evidence="2 3">UMB0004</strain>
    </source>
</reference>
<accession>A0AAP8J2T6</accession>
<gene>
    <name evidence="2" type="ORF">CYJ91_01865</name>
</gene>
<evidence type="ECO:0000313" key="3">
    <source>
        <dbReference type="Proteomes" id="UP000234212"/>
    </source>
</evidence>
<evidence type="ECO:0000256" key="1">
    <source>
        <dbReference type="SAM" id="MobiDB-lite"/>
    </source>
</evidence>
<proteinExistence type="predicted"/>
<organism evidence="2 3">
    <name type="scientific">Lacticaseibacillus rhamnosus</name>
    <name type="common">Lactobacillus rhamnosus</name>
    <dbReference type="NCBI Taxonomy" id="47715"/>
    <lineage>
        <taxon>Bacteria</taxon>
        <taxon>Bacillati</taxon>
        <taxon>Bacillota</taxon>
        <taxon>Bacilli</taxon>
        <taxon>Lactobacillales</taxon>
        <taxon>Lactobacillaceae</taxon>
        <taxon>Lacticaseibacillus</taxon>
    </lineage>
</organism>
<name>A0AAP8J2T6_LACRH</name>
<comment type="caution">
    <text evidence="2">The sequence shown here is derived from an EMBL/GenBank/DDBJ whole genome shotgun (WGS) entry which is preliminary data.</text>
</comment>
<dbReference type="AlphaFoldDB" id="A0AAP8J2T6"/>
<sequence length="75" mass="8648">MSLSNAQTFSPNHLVSRSLHADFCAGERFYEQHRPKRVTSTTLPDHPRLNHHPTSTTPIKVMPLNNRHNVHKKLN</sequence>
<evidence type="ECO:0000313" key="2">
    <source>
        <dbReference type="EMBL" id="PLA58319.1"/>
    </source>
</evidence>
<feature type="region of interest" description="Disordered" evidence="1">
    <location>
        <begin position="35"/>
        <end position="75"/>
    </location>
</feature>
<dbReference type="EMBL" id="PKJX01000001">
    <property type="protein sequence ID" value="PLA58319.1"/>
    <property type="molecule type" value="Genomic_DNA"/>
</dbReference>
<dbReference type="AntiFam" id="ANF00268">
    <property type="entry name" value="DNA repeat translations related to WP_015765070.1"/>
</dbReference>
<dbReference type="NCBIfam" id="NF040518">
    <property type="entry name" value="Lacto_Palin_RP3"/>
    <property type="match status" value="1"/>
</dbReference>
<dbReference type="Proteomes" id="UP000234212">
    <property type="component" value="Unassembled WGS sequence"/>
</dbReference>